<dbReference type="InterPro" id="IPR035999">
    <property type="entry name" value="Sec7_dom_sf"/>
</dbReference>
<feature type="domain" description="SEC7" evidence="7">
    <location>
        <begin position="888"/>
        <end position="1078"/>
    </location>
</feature>
<dbReference type="Pfam" id="PF20252">
    <property type="entry name" value="BIG2_C"/>
    <property type="match status" value="1"/>
</dbReference>
<dbReference type="PROSITE" id="PS50190">
    <property type="entry name" value="SEC7"/>
    <property type="match status" value="1"/>
</dbReference>
<comment type="subcellular location">
    <subcellularLocation>
        <location evidence="5">Cytoplasmic vesicle</location>
        <location evidence="5">COPI-coated vesicle membrane</location>
    </subcellularLocation>
</comment>
<comment type="caution">
    <text evidence="8">The sequence shown here is derived from an EMBL/GenBank/DDBJ whole genome shotgun (WGS) entry which is preliminary data.</text>
</comment>
<dbReference type="InterPro" id="IPR023394">
    <property type="entry name" value="Sec7_C_sf"/>
</dbReference>
<accession>A0AAD9L6S5</accession>
<dbReference type="InterPro" id="IPR000904">
    <property type="entry name" value="Sec7_dom"/>
</dbReference>
<keyword evidence="9" id="KW-1185">Reference proteome</keyword>
<evidence type="ECO:0000256" key="2">
    <source>
        <dbReference type="ARBA" id="ARBA00022490"/>
    </source>
</evidence>
<dbReference type="InterPro" id="IPR032629">
    <property type="entry name" value="DCB_dom"/>
</dbReference>
<evidence type="ECO:0000256" key="4">
    <source>
        <dbReference type="ARBA" id="ARBA00023136"/>
    </source>
</evidence>
<dbReference type="FunFam" id="1.10.220.20:FF:000002">
    <property type="entry name" value="Brefeldin A-inhibited guanine nucleotide-exchange protein 1"/>
    <property type="match status" value="1"/>
</dbReference>
<feature type="compositionally biased region" description="Polar residues" evidence="6">
    <location>
        <begin position="162"/>
        <end position="172"/>
    </location>
</feature>
<dbReference type="Pfam" id="PF12783">
    <property type="entry name" value="Sec7-like_HUS"/>
    <property type="match status" value="1"/>
</dbReference>
<dbReference type="EMBL" id="JAODAN010000003">
    <property type="protein sequence ID" value="KAK1925328.1"/>
    <property type="molecule type" value="Genomic_DNA"/>
</dbReference>
<protein>
    <recommendedName>
        <fullName evidence="7">SEC7 domain-containing protein</fullName>
    </recommendedName>
</protein>
<dbReference type="GO" id="GO:0030663">
    <property type="term" value="C:COPI-coated vesicle membrane"/>
    <property type="evidence" value="ECO:0007669"/>
    <property type="project" value="UniProtKB-SubCell"/>
</dbReference>
<dbReference type="InterPro" id="IPR046455">
    <property type="entry name" value="Sec7/BIG1-like_C"/>
</dbReference>
<dbReference type="PANTHER" id="PTHR10663">
    <property type="entry name" value="GUANYL-NUCLEOTIDE EXCHANGE FACTOR"/>
    <property type="match status" value="1"/>
</dbReference>
<feature type="region of interest" description="Disordered" evidence="6">
    <location>
        <begin position="516"/>
        <end position="544"/>
    </location>
</feature>
<dbReference type="GO" id="GO:0005085">
    <property type="term" value="F:guanyl-nucleotide exchange factor activity"/>
    <property type="evidence" value="ECO:0007669"/>
    <property type="project" value="InterPro"/>
</dbReference>
<feature type="compositionally biased region" description="Low complexity" evidence="6">
    <location>
        <begin position="204"/>
        <end position="222"/>
    </location>
</feature>
<keyword evidence="1" id="KW-0813">Transport</keyword>
<dbReference type="InterPro" id="IPR016024">
    <property type="entry name" value="ARM-type_fold"/>
</dbReference>
<evidence type="ECO:0000256" key="1">
    <source>
        <dbReference type="ARBA" id="ARBA00022448"/>
    </source>
</evidence>
<dbReference type="CDD" id="cd00171">
    <property type="entry name" value="Sec7"/>
    <property type="match status" value="1"/>
</dbReference>
<dbReference type="SMART" id="SM00222">
    <property type="entry name" value="Sec7"/>
    <property type="match status" value="1"/>
</dbReference>
<feature type="compositionally biased region" description="Polar residues" evidence="6">
    <location>
        <begin position="843"/>
        <end position="853"/>
    </location>
</feature>
<keyword evidence="4" id="KW-0472">Membrane</keyword>
<evidence type="ECO:0000259" key="7">
    <source>
        <dbReference type="PROSITE" id="PS50190"/>
    </source>
</evidence>
<feature type="region of interest" description="Disordered" evidence="6">
    <location>
        <begin position="1552"/>
        <end position="1573"/>
    </location>
</feature>
<dbReference type="Gene3D" id="1.10.1000.11">
    <property type="entry name" value="Arf Nucleotide-binding Site Opener,domain 2"/>
    <property type="match status" value="1"/>
</dbReference>
<feature type="compositionally biased region" description="Polar residues" evidence="6">
    <location>
        <begin position="179"/>
        <end position="203"/>
    </location>
</feature>
<name>A0AAD9L6S5_PAPLA</name>
<feature type="region of interest" description="Disordered" evidence="6">
    <location>
        <begin position="479"/>
        <end position="504"/>
    </location>
</feature>
<dbReference type="SUPFAM" id="SSF48371">
    <property type="entry name" value="ARM repeat"/>
    <property type="match status" value="2"/>
</dbReference>
<evidence type="ECO:0000313" key="8">
    <source>
        <dbReference type="EMBL" id="KAK1925328.1"/>
    </source>
</evidence>
<reference evidence="8" key="1">
    <citation type="submission" date="2023-02" db="EMBL/GenBank/DDBJ databases">
        <title>Identification and recombinant expression of a fungal hydrolase from Papiliotrema laurentii that hydrolyzes apple cutin and clears colloidal polyester polyurethane.</title>
        <authorList>
            <consortium name="DOE Joint Genome Institute"/>
            <person name="Roman V.A."/>
            <person name="Bojanowski C."/>
            <person name="Crable B.R."/>
            <person name="Wagner D.N."/>
            <person name="Hung C.S."/>
            <person name="Nadeau L.J."/>
            <person name="Schratz L."/>
            <person name="Haridas S."/>
            <person name="Pangilinan J."/>
            <person name="Lipzen A."/>
            <person name="Na H."/>
            <person name="Yan M."/>
            <person name="Ng V."/>
            <person name="Grigoriev I.V."/>
            <person name="Spatafora J.W."/>
            <person name="Barlow D."/>
            <person name="Biffinger J."/>
            <person name="Kelley-Loughnane N."/>
            <person name="Varaljay V.A."/>
            <person name="Crookes-Goodson W.J."/>
        </authorList>
    </citation>
    <scope>NUCLEOTIDE SEQUENCE</scope>
    <source>
        <strain evidence="8">5307AH</strain>
    </source>
</reference>
<dbReference type="Proteomes" id="UP001182556">
    <property type="component" value="Unassembled WGS sequence"/>
</dbReference>
<dbReference type="Gene3D" id="1.10.220.20">
    <property type="match status" value="1"/>
</dbReference>
<feature type="region of interest" description="Disordered" evidence="6">
    <location>
        <begin position="824"/>
        <end position="885"/>
    </location>
</feature>
<keyword evidence="3" id="KW-0653">Protein transport</keyword>
<feature type="region of interest" description="Disordered" evidence="6">
    <location>
        <begin position="749"/>
        <end position="785"/>
    </location>
</feature>
<dbReference type="Pfam" id="PF16213">
    <property type="entry name" value="DCB"/>
    <property type="match status" value="1"/>
</dbReference>
<feature type="compositionally biased region" description="Basic and acidic residues" evidence="6">
    <location>
        <begin position="68"/>
        <end position="91"/>
    </location>
</feature>
<dbReference type="SUPFAM" id="SSF48425">
    <property type="entry name" value="Sec7 domain"/>
    <property type="match status" value="1"/>
</dbReference>
<feature type="compositionally biased region" description="Polar residues" evidence="6">
    <location>
        <begin position="756"/>
        <end position="766"/>
    </location>
</feature>
<sequence length="2013" mass="222443">MAEEISPSTDPVRLEAEESASTLPEQPRPIGLGIDHGPPTPAKDQAIPTQGESPLPEQNGEQETDQEAITKEGVEGVHPADREEETDERRSPTPQPISLEDERETATLPVEDDRPPPPPPKVVTTAPEPEEQEPPRGKSFPDPSASTASLEEVALSRGPTPGVTSPLASPTSPVRPLSSAPSTRPESRTTGGRNHSVTSLHSIGTTSGASPSRPGSARPGPSTHRRTSTQTTLSLGSAGHPGSQLSTVLITPPLQVLVNSKEAKKSPSFLAASQKALDLCQAGGDGSNAAYLHPREIFEPLRLAISNPQTTSVPILITSLDLLSKLISHSFFHEPNGPPKGMSPLPDLIAHTITLSYSESSPPQVALQVVKALMAIVLSTDPGMLVHQSSLLKAIRTVYNVFLLSNDGPNQVVAQGGLTQMVHHVFSRVVRPDTKAHMAELGRKGAVGENEARRLAENGEHTPEMPGTPANEGEKVTLESFTQPNPNDSIETAPAPIKSEQGDTPHLPTETISIPVPDTDALDTPNPTAPNGHAEGGMDESEGNLDSLGRPIPTEELFVKDAFLVFRALCKLSMKPLLTESERDLRSHAMRTKLLSLHLVLTVLKSHSDLFVNPLVCIPSNTSLEMTPFLQATKQYLCSLLSRNAVSPVNQVFELSVEIFWCMLKSMRAQMKKEIEVLLNEIFIPILEMRHSTIRQKSLILGVFIRLCQDPQALVEIYINYDCDRAALDNIYEKLMNIVSKIGQTHFAPPSKEELQSQNSTSKQASGGQGPAIPPSLSTAALAGKDGPDAPHYAGLSPEIKLRRQSLECLVAALKSLVAWSTITSSRPSDEPRQSIDGLGRQQDGSVAGSTSHLDVVASTASWPADHSTRGSISGVNTPDVGDDDVEKFESAKQRKNTLQEGIKKFNFKPKRGIEYLVEHGFIKSKAPADIARFLLGNEGLSKAMIGEYLGEGDEENVATMHAFVDMLNFNGMRFTEALRMYLQSFRLPGEAQKIDRFMLKFAERYMGDNPSTIFANADTAYILAFSVIMLNTDAHNKNLKQKRMTKIEFVKNNRGINDGADLPEDLLGEIYDEIQTNEIKMKDEIQEPVPAPTSTGLGSSLASVGRDLQKEAYFALSENMSNKTEALLKAMVRQQKRGVVRPTDTFVSASRLEHVRFMFEVAWMPFLAGISAPLQETDDMDVVNLCLEGLRAAIRIVCLFDMELERNAFVTTLAKFTFLNNLAEMKGKNVEAIKSLLEIAVADGNYLKGSWKEVLTCVSQLERMQLISSGMDVPDLSRRDTGKKGVRRRPADEVAEESRSREVTVAADMVFSMSKNLSGSAIVDFVRALSEVSWEEIQSSGTSARPRMFSLQKLVEISYYNMGRIRLEWSNIWLILGEHFNQVCCHNNPNVSFFALDALRQLAMNFLEKEELSHFRFQKDFLKPFEYTIVHNKNSDAREMVLQCLQQMLQAKYQNLRSGWRTMFATFSASSKVPTERVANYAFELVTLVYRSHFALVVRYGSFADLTRCITDFCQVNKFQKISLQAIEMVRGLVPKMLECPECLLPQPADAEADANGKEGTRGEVSTRSGGTEEPMVKYWLPVLHSFYEIIMTGEDLEVRRLALDCLFDTLKTHGSGFTPAFWNLVTAQVLFPIFAVLKARNVAEEDPRFKFKSAEDMSVWLSTTLISALRNLIDLYTYYFAVLQDGLEGLLEILVACICQENDTLARIGTSCFQQLLENNVRKLSPEKWELIVSAFVELFKTTTASQLFDPALHAEVEPSGEIDEADAPFQKFVAPAPLGPASSAPQVTPTMTYGEQRRIFKQIIVKCVLQLLLIETTHELLQNDEVYNTIPAEHLLRFMGVLDDSWKFARKFNADRDLRMRLWKVGFMKQLPNLLKQESSSAATLIDVLLRMYRDPREAHRATRSGVLERLVPLGTEIIKDFILIDPETQPRNVAAWTPVVTDIIRGAIDFEDGAFEAHLGVLYPLIVDLLGKDIQPEMRLSVRDYLRKVGEVKGFGREAEAAATAAVTA</sequence>
<dbReference type="Pfam" id="PF01369">
    <property type="entry name" value="Sec7"/>
    <property type="match status" value="1"/>
</dbReference>
<dbReference type="Pfam" id="PF09324">
    <property type="entry name" value="Sec7-like_HDS"/>
    <property type="match status" value="1"/>
</dbReference>
<organism evidence="8 9">
    <name type="scientific">Papiliotrema laurentii</name>
    <name type="common">Cryptococcus laurentii</name>
    <dbReference type="NCBI Taxonomy" id="5418"/>
    <lineage>
        <taxon>Eukaryota</taxon>
        <taxon>Fungi</taxon>
        <taxon>Dikarya</taxon>
        <taxon>Basidiomycota</taxon>
        <taxon>Agaricomycotina</taxon>
        <taxon>Tremellomycetes</taxon>
        <taxon>Tremellales</taxon>
        <taxon>Rhynchogastremaceae</taxon>
        <taxon>Papiliotrema</taxon>
    </lineage>
</organism>
<feature type="region of interest" description="Disordered" evidence="6">
    <location>
        <begin position="1"/>
        <end position="246"/>
    </location>
</feature>
<dbReference type="GO" id="GO:0032012">
    <property type="term" value="P:regulation of ARF protein signal transduction"/>
    <property type="evidence" value="ECO:0007669"/>
    <property type="project" value="InterPro"/>
</dbReference>
<evidence type="ECO:0000256" key="6">
    <source>
        <dbReference type="SAM" id="MobiDB-lite"/>
    </source>
</evidence>
<evidence type="ECO:0000256" key="5">
    <source>
        <dbReference type="ARBA" id="ARBA00060451"/>
    </source>
</evidence>
<dbReference type="FunFam" id="1.10.1000.11:FF:000003">
    <property type="entry name" value="Brefeldin A-inhibited guanine nucleotide-exchange protein 1"/>
    <property type="match status" value="1"/>
</dbReference>
<dbReference type="InterPro" id="IPR032691">
    <property type="entry name" value="Mon2/Sec7/BIG1-like_HUS"/>
</dbReference>
<gene>
    <name evidence="8" type="ORF">DB88DRAFT_483576</name>
</gene>
<dbReference type="GO" id="GO:0015031">
    <property type="term" value="P:protein transport"/>
    <property type="evidence" value="ECO:0007669"/>
    <property type="project" value="UniProtKB-KW"/>
</dbReference>
<evidence type="ECO:0000256" key="3">
    <source>
        <dbReference type="ARBA" id="ARBA00022927"/>
    </source>
</evidence>
<keyword evidence="2" id="KW-0963">Cytoplasm</keyword>
<feature type="compositionally biased region" description="Polar residues" evidence="6">
    <location>
        <begin position="479"/>
        <end position="490"/>
    </location>
</feature>
<dbReference type="PANTHER" id="PTHR10663:SF375">
    <property type="entry name" value="LD29171P"/>
    <property type="match status" value="1"/>
</dbReference>
<dbReference type="InterPro" id="IPR015403">
    <property type="entry name" value="Mon2/Sec7/BIG1-like_HDS"/>
</dbReference>
<evidence type="ECO:0000313" key="9">
    <source>
        <dbReference type="Proteomes" id="UP001182556"/>
    </source>
</evidence>
<proteinExistence type="predicted"/>